<dbReference type="AlphaFoldDB" id="A0A4V6PB54"/>
<dbReference type="Pfam" id="PF01663">
    <property type="entry name" value="Phosphodiest"/>
    <property type="match status" value="1"/>
</dbReference>
<dbReference type="InterPro" id="IPR002591">
    <property type="entry name" value="Phosphodiest/P_Trfase"/>
</dbReference>
<accession>A0A4V6PB54</accession>
<keyword evidence="3" id="KW-1185">Reference proteome</keyword>
<evidence type="ECO:0000313" key="3">
    <source>
        <dbReference type="Proteomes" id="UP000295621"/>
    </source>
</evidence>
<sequence length="437" mass="44500">MTKPTIPPSSAHSVSRRTLLAAGAGAAAAALAVPSAAAAAGTAGQGVRARHVVLIGWDGFDPAYLDLVETPNLDALTRRGVIGTTTGAFPSITNTSWASVATGAWPRTHLNTPYFLDPATGRAVSQSRTLQAQSIAEAVTAAGGTVASVQFFIIQNHGVVFGDPRALYVQPGGPGPSRMDLAIDILHGRPVRSGSVTVTVEEPPTLLAVYADDLDALGHTEGAESPGMAGRLAGLDAALGRLVQATKDVGIYGSTAFVLLGDHGMTTFTRGFGGLVITALTEAGFHPEFVSPGAAPAATTDVAMVVGGVASVHLLGAARTADGIARVRAALESVEPVERVYDRADLDAFGSSPLLGELVAEPAAGWSFGMTDPDGPRGYHGRTGEREAALLVAGRGVSPRARLDGARHIDIAPTIAALLGIAAPAQSEGRVLTEALQ</sequence>
<evidence type="ECO:0000313" key="2">
    <source>
        <dbReference type="EMBL" id="TDC52405.1"/>
    </source>
</evidence>
<dbReference type="Proteomes" id="UP000295621">
    <property type="component" value="Unassembled WGS sequence"/>
</dbReference>
<proteinExistence type="predicted"/>
<dbReference type="RefSeq" id="WP_131981392.1">
    <property type="nucleotide sequence ID" value="NZ_SMKL01000015.1"/>
</dbReference>
<dbReference type="GO" id="GO:0016787">
    <property type="term" value="F:hydrolase activity"/>
    <property type="evidence" value="ECO:0007669"/>
    <property type="project" value="UniProtKB-ARBA"/>
</dbReference>
<dbReference type="PROSITE" id="PS51318">
    <property type="entry name" value="TAT"/>
    <property type="match status" value="1"/>
</dbReference>
<dbReference type="PANTHER" id="PTHR10151:SF120">
    <property type="entry name" value="BIS(5'-ADENOSYL)-TRIPHOSPHATASE"/>
    <property type="match status" value="1"/>
</dbReference>
<feature type="chain" id="PRO_5020766277" evidence="1">
    <location>
        <begin position="40"/>
        <end position="437"/>
    </location>
</feature>
<evidence type="ECO:0000256" key="1">
    <source>
        <dbReference type="SAM" id="SignalP"/>
    </source>
</evidence>
<dbReference type="EMBL" id="SMKL01000015">
    <property type="protein sequence ID" value="TDC52405.1"/>
    <property type="molecule type" value="Genomic_DNA"/>
</dbReference>
<comment type="caution">
    <text evidence="2">The sequence shown here is derived from an EMBL/GenBank/DDBJ whole genome shotgun (WGS) entry which is preliminary data.</text>
</comment>
<dbReference type="SUPFAM" id="SSF53649">
    <property type="entry name" value="Alkaline phosphatase-like"/>
    <property type="match status" value="1"/>
</dbReference>
<name>A0A4V6PB54_9ACTN</name>
<reference evidence="2 3" key="1">
    <citation type="submission" date="2019-02" db="EMBL/GenBank/DDBJ databases">
        <title>Draft genome sequences of novel Actinobacteria.</title>
        <authorList>
            <person name="Sahin N."/>
            <person name="Ay H."/>
            <person name="Saygin H."/>
        </authorList>
    </citation>
    <scope>NUCLEOTIDE SEQUENCE [LARGE SCALE GENOMIC DNA]</scope>
    <source>
        <strain evidence="2 3">KC603</strain>
    </source>
</reference>
<keyword evidence="1" id="KW-0732">Signal</keyword>
<feature type="signal peptide" evidence="1">
    <location>
        <begin position="1"/>
        <end position="39"/>
    </location>
</feature>
<organism evidence="2 3">
    <name type="scientific">Jiangella ureilytica</name>
    <dbReference type="NCBI Taxonomy" id="2530374"/>
    <lineage>
        <taxon>Bacteria</taxon>
        <taxon>Bacillati</taxon>
        <taxon>Actinomycetota</taxon>
        <taxon>Actinomycetes</taxon>
        <taxon>Jiangellales</taxon>
        <taxon>Jiangellaceae</taxon>
        <taxon>Jiangella</taxon>
    </lineage>
</organism>
<dbReference type="PANTHER" id="PTHR10151">
    <property type="entry name" value="ECTONUCLEOTIDE PYROPHOSPHATASE/PHOSPHODIESTERASE"/>
    <property type="match status" value="1"/>
</dbReference>
<gene>
    <name evidence="2" type="ORF">E1212_08780</name>
</gene>
<dbReference type="InterPro" id="IPR006311">
    <property type="entry name" value="TAT_signal"/>
</dbReference>
<dbReference type="OrthoDB" id="1956004at2"/>
<dbReference type="InterPro" id="IPR017850">
    <property type="entry name" value="Alkaline_phosphatase_core_sf"/>
</dbReference>
<dbReference type="Gene3D" id="3.40.720.10">
    <property type="entry name" value="Alkaline Phosphatase, subunit A"/>
    <property type="match status" value="1"/>
</dbReference>
<protein>
    <submittedName>
        <fullName evidence="2">Alkaline phosphatase family protein</fullName>
    </submittedName>
</protein>